<organism evidence="1 2">
    <name type="scientific">Clostridium cibarium</name>
    <dbReference type="NCBI Taxonomy" id="2762247"/>
    <lineage>
        <taxon>Bacteria</taxon>
        <taxon>Bacillati</taxon>
        <taxon>Bacillota</taxon>
        <taxon>Clostridia</taxon>
        <taxon>Eubacteriales</taxon>
        <taxon>Clostridiaceae</taxon>
        <taxon>Clostridium</taxon>
    </lineage>
</organism>
<dbReference type="PANTHER" id="PTHR37166:SF1">
    <property type="entry name" value="PROTEIN FLAG"/>
    <property type="match status" value="1"/>
</dbReference>
<accession>A0ABR8PNV3</accession>
<dbReference type="SUPFAM" id="SSF160214">
    <property type="entry name" value="FlaG-like"/>
    <property type="match status" value="1"/>
</dbReference>
<sequence>MDIKVIGHGGQTNLNGEANSVEEFQGNKDVAMDKTQGDEKKIHDEEEVKDAVNKLNKFLQHDNTHAEYSVHKKFKTIMIKIIDDRTDEVVMEVPPEKILNMVAKMCELNGIVFDKTV</sequence>
<dbReference type="EMBL" id="JACSRA010000001">
    <property type="protein sequence ID" value="MBD7909858.1"/>
    <property type="molecule type" value="Genomic_DNA"/>
</dbReference>
<gene>
    <name evidence="1" type="ORF">H9661_00695</name>
</gene>
<reference evidence="1 2" key="1">
    <citation type="submission" date="2020-08" db="EMBL/GenBank/DDBJ databases">
        <title>A Genomic Blueprint of the Chicken Gut Microbiome.</title>
        <authorList>
            <person name="Gilroy R."/>
            <person name="Ravi A."/>
            <person name="Getino M."/>
            <person name="Pursley I."/>
            <person name="Horton D.L."/>
            <person name="Alikhan N.-F."/>
            <person name="Baker D."/>
            <person name="Gharbi K."/>
            <person name="Hall N."/>
            <person name="Watson M."/>
            <person name="Adriaenssens E.M."/>
            <person name="Foster-Nyarko E."/>
            <person name="Jarju S."/>
            <person name="Secka A."/>
            <person name="Antonio M."/>
            <person name="Oren A."/>
            <person name="Chaudhuri R."/>
            <person name="La Ragione R.M."/>
            <person name="Hildebrand F."/>
            <person name="Pallen M.J."/>
        </authorList>
    </citation>
    <scope>NUCLEOTIDE SEQUENCE [LARGE SCALE GENOMIC DNA]</scope>
    <source>
        <strain evidence="1 2">Sa3CVN1</strain>
    </source>
</reference>
<name>A0ABR8PNV3_9CLOT</name>
<dbReference type="InterPro" id="IPR005186">
    <property type="entry name" value="FlaG"/>
</dbReference>
<dbReference type="PANTHER" id="PTHR37166">
    <property type="entry name" value="PROTEIN FLAG"/>
    <property type="match status" value="1"/>
</dbReference>
<keyword evidence="1" id="KW-0966">Cell projection</keyword>
<dbReference type="Gene3D" id="3.30.160.170">
    <property type="entry name" value="FlaG-like"/>
    <property type="match status" value="1"/>
</dbReference>
<dbReference type="Proteomes" id="UP000627781">
    <property type="component" value="Unassembled WGS sequence"/>
</dbReference>
<proteinExistence type="predicted"/>
<comment type="caution">
    <text evidence="1">The sequence shown here is derived from an EMBL/GenBank/DDBJ whole genome shotgun (WGS) entry which is preliminary data.</text>
</comment>
<keyword evidence="1" id="KW-0969">Cilium</keyword>
<keyword evidence="1" id="KW-0282">Flagellum</keyword>
<dbReference type="RefSeq" id="WP_191767460.1">
    <property type="nucleotide sequence ID" value="NZ_JACSRA010000001.1"/>
</dbReference>
<evidence type="ECO:0000313" key="1">
    <source>
        <dbReference type="EMBL" id="MBD7909858.1"/>
    </source>
</evidence>
<keyword evidence="2" id="KW-1185">Reference proteome</keyword>
<protein>
    <submittedName>
        <fullName evidence="1">Flagellar protein FlaG</fullName>
    </submittedName>
</protein>
<dbReference type="InterPro" id="IPR035924">
    <property type="entry name" value="FlaG-like_sf"/>
</dbReference>
<dbReference type="Pfam" id="PF03646">
    <property type="entry name" value="FlaG"/>
    <property type="match status" value="1"/>
</dbReference>
<evidence type="ECO:0000313" key="2">
    <source>
        <dbReference type="Proteomes" id="UP000627781"/>
    </source>
</evidence>